<keyword evidence="1" id="KW-1133">Transmembrane helix</keyword>
<feature type="transmembrane region" description="Helical" evidence="1">
    <location>
        <begin position="150"/>
        <end position="171"/>
    </location>
</feature>
<organism evidence="2 3">
    <name type="scientific">Proteiniclasticum aestuarii</name>
    <dbReference type="NCBI Taxonomy" id="2817862"/>
    <lineage>
        <taxon>Bacteria</taxon>
        <taxon>Bacillati</taxon>
        <taxon>Bacillota</taxon>
        <taxon>Clostridia</taxon>
        <taxon>Eubacteriales</taxon>
        <taxon>Clostridiaceae</taxon>
        <taxon>Proteiniclasticum</taxon>
    </lineage>
</organism>
<comment type="caution">
    <text evidence="2">The sequence shown here is derived from an EMBL/GenBank/DDBJ whole genome shotgun (WGS) entry which is preliminary data.</text>
</comment>
<feature type="transmembrane region" description="Helical" evidence="1">
    <location>
        <begin position="82"/>
        <end position="100"/>
    </location>
</feature>
<keyword evidence="3" id="KW-1185">Reference proteome</keyword>
<dbReference type="InterPro" id="IPR024529">
    <property type="entry name" value="ECF_trnsprt_substrate-spec"/>
</dbReference>
<accession>A0A939H9E6</accession>
<gene>
    <name evidence="2" type="ORF">J3A84_00455</name>
</gene>
<evidence type="ECO:0000256" key="1">
    <source>
        <dbReference type="SAM" id="Phobius"/>
    </source>
</evidence>
<dbReference type="Proteomes" id="UP000664218">
    <property type="component" value="Unassembled WGS sequence"/>
</dbReference>
<feature type="transmembrane region" description="Helical" evidence="1">
    <location>
        <begin position="7"/>
        <end position="27"/>
    </location>
</feature>
<feature type="transmembrane region" description="Helical" evidence="1">
    <location>
        <begin position="57"/>
        <end position="76"/>
    </location>
</feature>
<dbReference type="AlphaFoldDB" id="A0A939H9E6"/>
<keyword evidence="1" id="KW-0812">Transmembrane</keyword>
<sequence length="179" mass="19589">MNTSKETTNMIISALLLTLVVIIQILGKNVPQINQFFVGPMVNAMLLLTVYFSGVKWAMLVGLLTPVLAFFSNVLAPPMAPFIPFIAAGNLLYVIIFSIFRNRKNLDIIGVLSASIVKFLFLYFSATQLISLFALGIPDPVKDKLAITMGLPQLITALAGGAAAILLHNMLKRRIRSLR</sequence>
<reference evidence="2" key="1">
    <citation type="submission" date="2021-03" db="EMBL/GenBank/DDBJ databases">
        <title>Proteiniclasticum marinus sp. nov., isolated from tidal flat sediment.</title>
        <authorList>
            <person name="Namirimu T."/>
            <person name="Yang J.-A."/>
            <person name="Yang S.-H."/>
            <person name="Kim Y.-J."/>
            <person name="Kwon K.K."/>
        </authorList>
    </citation>
    <scope>NUCLEOTIDE SEQUENCE</scope>
    <source>
        <strain evidence="2">SCR006</strain>
    </source>
</reference>
<protein>
    <submittedName>
        <fullName evidence="2">ECF transporter S component</fullName>
    </submittedName>
</protein>
<dbReference type="EMBL" id="JAFNJU010000001">
    <property type="protein sequence ID" value="MBO1263510.1"/>
    <property type="molecule type" value="Genomic_DNA"/>
</dbReference>
<evidence type="ECO:0000313" key="2">
    <source>
        <dbReference type="EMBL" id="MBO1263510.1"/>
    </source>
</evidence>
<dbReference type="Pfam" id="PF12822">
    <property type="entry name" value="ECF_trnsprt"/>
    <property type="match status" value="1"/>
</dbReference>
<dbReference type="RefSeq" id="WP_207598030.1">
    <property type="nucleotide sequence ID" value="NZ_JAFNJU010000001.1"/>
</dbReference>
<proteinExistence type="predicted"/>
<dbReference type="Gene3D" id="1.10.1760.20">
    <property type="match status" value="1"/>
</dbReference>
<keyword evidence="1" id="KW-0472">Membrane</keyword>
<evidence type="ECO:0000313" key="3">
    <source>
        <dbReference type="Proteomes" id="UP000664218"/>
    </source>
</evidence>
<name>A0A939H9E6_9CLOT</name>